<accession>A0A3B1AZK0</accession>
<dbReference type="InterPro" id="IPR052020">
    <property type="entry name" value="Cyclic_di-GMP/3'3'-cGAMP_PDE"/>
</dbReference>
<dbReference type="SUPFAM" id="SSF52172">
    <property type="entry name" value="CheY-like"/>
    <property type="match status" value="1"/>
</dbReference>
<dbReference type="InterPro" id="IPR011006">
    <property type="entry name" value="CheY-like_superfamily"/>
</dbReference>
<dbReference type="Pfam" id="PF13487">
    <property type="entry name" value="HD_5"/>
    <property type="match status" value="1"/>
</dbReference>
<organism evidence="3">
    <name type="scientific">hydrothermal vent metagenome</name>
    <dbReference type="NCBI Taxonomy" id="652676"/>
    <lineage>
        <taxon>unclassified sequences</taxon>
        <taxon>metagenomes</taxon>
        <taxon>ecological metagenomes</taxon>
    </lineage>
</organism>
<dbReference type="EMBL" id="UOFY01000033">
    <property type="protein sequence ID" value="VAX09262.1"/>
    <property type="molecule type" value="Genomic_DNA"/>
</dbReference>
<reference evidence="3" key="1">
    <citation type="submission" date="2018-06" db="EMBL/GenBank/DDBJ databases">
        <authorList>
            <person name="Zhirakovskaya E."/>
        </authorList>
    </citation>
    <scope>NUCLEOTIDE SEQUENCE</scope>
</reference>
<dbReference type="InterPro" id="IPR006675">
    <property type="entry name" value="HDIG_dom"/>
</dbReference>
<evidence type="ECO:0000313" key="3">
    <source>
        <dbReference type="EMBL" id="VAX09262.1"/>
    </source>
</evidence>
<dbReference type="CDD" id="cd00077">
    <property type="entry name" value="HDc"/>
    <property type="match status" value="1"/>
</dbReference>
<dbReference type="InterPro" id="IPR037522">
    <property type="entry name" value="HD_GYP_dom"/>
</dbReference>
<dbReference type="SUPFAM" id="SSF109604">
    <property type="entry name" value="HD-domain/PDEase-like"/>
    <property type="match status" value="1"/>
</dbReference>
<dbReference type="PROSITE" id="PS51832">
    <property type="entry name" value="HD_GYP"/>
    <property type="match status" value="1"/>
</dbReference>
<feature type="domain" description="Response regulatory" evidence="1">
    <location>
        <begin position="14"/>
        <end position="130"/>
    </location>
</feature>
<dbReference type="Pfam" id="PF00072">
    <property type="entry name" value="Response_reg"/>
    <property type="match status" value="1"/>
</dbReference>
<dbReference type="GO" id="GO:0000160">
    <property type="term" value="P:phosphorelay signal transduction system"/>
    <property type="evidence" value="ECO:0007669"/>
    <property type="project" value="InterPro"/>
</dbReference>
<name>A0A3B1AZK0_9ZZZZ</name>
<proteinExistence type="predicted"/>
<dbReference type="Gene3D" id="1.10.3210.10">
    <property type="entry name" value="Hypothetical protein af1432"/>
    <property type="match status" value="1"/>
</dbReference>
<dbReference type="CDD" id="cd17546">
    <property type="entry name" value="REC_hyHK_CKI1_RcsC-like"/>
    <property type="match status" value="1"/>
</dbReference>
<dbReference type="InterPro" id="IPR001789">
    <property type="entry name" value="Sig_transdc_resp-reg_receiver"/>
</dbReference>
<dbReference type="NCBIfam" id="TIGR00277">
    <property type="entry name" value="HDIG"/>
    <property type="match status" value="1"/>
</dbReference>
<sequence>MDNSYINVEDQPYRVLIVDDDPVHRIMEREILSTSDYMLQEAANSEEALEILKREDFDVVLLDKCMPDMDGDQLCREIRGQLQLSLLPIIMVTGYNQCEEMMISMLAGANDFINKPYNPSELIMRVNAAAHKKRLTDQLDNTEALLFTIARMVEAKDSNTGDHCSRLAHSAVIFGKKLGLSNEDLINLRRGAVLHDIGKMGVPDSILLKKSALTKDEWHIMHQHTLIGEYMCKELKTLQKTIPIIRSHHERWNGTGYPDGVEGEGIPFLARVFQIVDIHDALAHNRPYKKALAVKDIIQIFEQEMEYGWRDPVLIPVFLDILYNDADSLVLPREHQAGSGKNAFDSIRQTGIYHK</sequence>
<evidence type="ECO:0000259" key="2">
    <source>
        <dbReference type="PROSITE" id="PS51832"/>
    </source>
</evidence>
<keyword evidence="3" id="KW-0378">Hydrolase</keyword>
<dbReference type="SMART" id="SM00471">
    <property type="entry name" value="HDc"/>
    <property type="match status" value="1"/>
</dbReference>
<protein>
    <submittedName>
        <fullName evidence="3">HD-hydrolase domain</fullName>
    </submittedName>
</protein>
<gene>
    <name evidence="3" type="ORF">MNBD_GAMMA25-2049</name>
</gene>
<evidence type="ECO:0000259" key="1">
    <source>
        <dbReference type="PROSITE" id="PS50110"/>
    </source>
</evidence>
<dbReference type="PANTHER" id="PTHR45228">
    <property type="entry name" value="CYCLIC DI-GMP PHOSPHODIESTERASE TM_0186-RELATED"/>
    <property type="match status" value="1"/>
</dbReference>
<dbReference type="AlphaFoldDB" id="A0A3B1AZK0"/>
<feature type="domain" description="HD-GYP" evidence="2">
    <location>
        <begin position="138"/>
        <end position="334"/>
    </location>
</feature>
<dbReference type="Gene3D" id="3.40.50.2300">
    <property type="match status" value="1"/>
</dbReference>
<dbReference type="GO" id="GO:0016787">
    <property type="term" value="F:hydrolase activity"/>
    <property type="evidence" value="ECO:0007669"/>
    <property type="project" value="UniProtKB-KW"/>
</dbReference>
<dbReference type="PROSITE" id="PS50110">
    <property type="entry name" value="RESPONSE_REGULATORY"/>
    <property type="match status" value="1"/>
</dbReference>
<dbReference type="InterPro" id="IPR003607">
    <property type="entry name" value="HD/PDEase_dom"/>
</dbReference>
<dbReference type="SMART" id="SM00448">
    <property type="entry name" value="REC"/>
    <property type="match status" value="1"/>
</dbReference>